<dbReference type="Pfam" id="PF01590">
    <property type="entry name" value="GAF"/>
    <property type="match status" value="1"/>
</dbReference>
<evidence type="ECO:0000256" key="1">
    <source>
        <dbReference type="ARBA" id="ARBA00022801"/>
    </source>
</evidence>
<proteinExistence type="predicted"/>
<keyword evidence="1" id="KW-0378">Hydrolase</keyword>
<accession>A0A2Z5FSG6</accession>
<gene>
    <name evidence="3" type="ORF">ACPOL_0028</name>
</gene>
<dbReference type="InterPro" id="IPR003018">
    <property type="entry name" value="GAF"/>
</dbReference>
<dbReference type="InterPro" id="IPR036457">
    <property type="entry name" value="PPM-type-like_dom_sf"/>
</dbReference>
<dbReference type="SMART" id="SM00240">
    <property type="entry name" value="FHA"/>
    <property type="match status" value="1"/>
</dbReference>
<protein>
    <submittedName>
        <fullName evidence="3">Serine phosphatase RsbU, regulator of sigma subunit</fullName>
    </submittedName>
</protein>
<name>A0A2Z5FSG6_9BACT</name>
<dbReference type="SUPFAM" id="SSF81606">
    <property type="entry name" value="PP2C-like"/>
    <property type="match status" value="1"/>
</dbReference>
<evidence type="ECO:0000313" key="4">
    <source>
        <dbReference type="Proteomes" id="UP000253606"/>
    </source>
</evidence>
<reference evidence="3 4" key="1">
    <citation type="journal article" date="2018" name="Front. Microbiol.">
        <title>Hydrolytic Capabilities as a Key to Environmental Success: Chitinolytic and Cellulolytic Acidobacteria From Acidic Sub-arctic Soils and Boreal Peatlands.</title>
        <authorList>
            <person name="Belova S.E."/>
            <person name="Ravin N.V."/>
            <person name="Pankratov T.A."/>
            <person name="Rakitin A.L."/>
            <person name="Ivanova A.A."/>
            <person name="Beletsky A.V."/>
            <person name="Mardanov A.V."/>
            <person name="Sinninghe Damste J.S."/>
            <person name="Dedysh S.N."/>
        </authorList>
    </citation>
    <scope>NUCLEOTIDE SEQUENCE [LARGE SCALE GENOMIC DNA]</scope>
    <source>
        <strain evidence="3 4">SBC82</strain>
    </source>
</reference>
<dbReference type="InterPro" id="IPR008984">
    <property type="entry name" value="SMAD_FHA_dom_sf"/>
</dbReference>
<dbReference type="SUPFAM" id="SSF49879">
    <property type="entry name" value="SMAD/FHA domain"/>
    <property type="match status" value="1"/>
</dbReference>
<feature type="domain" description="FHA" evidence="2">
    <location>
        <begin position="28"/>
        <end position="77"/>
    </location>
</feature>
<dbReference type="SMART" id="SM00331">
    <property type="entry name" value="PP2C_SIG"/>
    <property type="match status" value="1"/>
</dbReference>
<dbReference type="Proteomes" id="UP000253606">
    <property type="component" value="Chromosome"/>
</dbReference>
<evidence type="ECO:0000259" key="2">
    <source>
        <dbReference type="PROSITE" id="PS50006"/>
    </source>
</evidence>
<dbReference type="CDD" id="cd00060">
    <property type="entry name" value="FHA"/>
    <property type="match status" value="1"/>
</dbReference>
<dbReference type="Pfam" id="PF07228">
    <property type="entry name" value="SpoIIE"/>
    <property type="match status" value="1"/>
</dbReference>
<dbReference type="Gene3D" id="2.60.200.20">
    <property type="match status" value="1"/>
</dbReference>
<dbReference type="InterPro" id="IPR000253">
    <property type="entry name" value="FHA_dom"/>
</dbReference>
<dbReference type="PROSITE" id="PS50006">
    <property type="entry name" value="FHA_DOMAIN"/>
    <property type="match status" value="1"/>
</dbReference>
<dbReference type="PANTHER" id="PTHR43156:SF2">
    <property type="entry name" value="STAGE II SPORULATION PROTEIN E"/>
    <property type="match status" value="1"/>
</dbReference>
<dbReference type="Gene3D" id="3.30.450.40">
    <property type="match status" value="1"/>
</dbReference>
<dbReference type="InterPro" id="IPR029016">
    <property type="entry name" value="GAF-like_dom_sf"/>
</dbReference>
<dbReference type="InterPro" id="IPR001932">
    <property type="entry name" value="PPM-type_phosphatase-like_dom"/>
</dbReference>
<evidence type="ECO:0000313" key="3">
    <source>
        <dbReference type="EMBL" id="AXC09415.1"/>
    </source>
</evidence>
<dbReference type="OrthoDB" id="107728at2"/>
<keyword evidence="4" id="KW-1185">Reference proteome</keyword>
<dbReference type="KEGG" id="abas:ACPOL_0028"/>
<dbReference type="PANTHER" id="PTHR43156">
    <property type="entry name" value="STAGE II SPORULATION PROTEIN E-RELATED"/>
    <property type="match status" value="1"/>
</dbReference>
<organism evidence="3 4">
    <name type="scientific">Acidisarcina polymorpha</name>
    <dbReference type="NCBI Taxonomy" id="2211140"/>
    <lineage>
        <taxon>Bacteria</taxon>
        <taxon>Pseudomonadati</taxon>
        <taxon>Acidobacteriota</taxon>
        <taxon>Terriglobia</taxon>
        <taxon>Terriglobales</taxon>
        <taxon>Acidobacteriaceae</taxon>
        <taxon>Acidisarcina</taxon>
    </lineage>
</organism>
<dbReference type="EMBL" id="CP030840">
    <property type="protein sequence ID" value="AXC09415.1"/>
    <property type="molecule type" value="Genomic_DNA"/>
</dbReference>
<dbReference type="InterPro" id="IPR052016">
    <property type="entry name" value="Bact_Sigma-Reg"/>
</dbReference>
<dbReference type="SMART" id="SM00065">
    <property type="entry name" value="GAF"/>
    <property type="match status" value="1"/>
</dbReference>
<dbReference type="SUPFAM" id="SSF55781">
    <property type="entry name" value="GAF domain-like"/>
    <property type="match status" value="1"/>
</dbReference>
<dbReference type="Gene3D" id="3.60.40.10">
    <property type="entry name" value="PPM-type phosphatase domain"/>
    <property type="match status" value="1"/>
</dbReference>
<dbReference type="GO" id="GO:0016791">
    <property type="term" value="F:phosphatase activity"/>
    <property type="evidence" value="ECO:0007669"/>
    <property type="project" value="TreeGrafter"/>
</dbReference>
<dbReference type="Pfam" id="PF00498">
    <property type="entry name" value="FHA"/>
    <property type="match status" value="1"/>
</dbReference>
<sequence length="552" mass="59675">MTVDPPRTPVILLDGAIETPSVILHSPFTVGRAPDRDLVLSHPFVSRKHAEIIYDAGAFFISDVGSRHGTFVNGQRIERQRLTANDAIHFGSIDGPVLRFDAQGNTSHSTIRDLLGQIQAISSPNSDLEKLRWFLEAARKLNTVGAVDQILASLVETTLQLTKVERGYVFLVDEAGVLNMAVGRSSSGEVLADDQTLSRTAIQQATRTAGEYMITDTLTAESGARTDSMVAQSIRTVICIPLRRRREQRQPGDSDGVTSGEILGVLYLDSRLNPGKLTEVDNDLLKTIATEAAALIDNAQLAIAEEHARRYREELNIAAAIQQNLMTVKIPALPYATIAARSIPCKEIGGDFFDVVADDESLSLVLADVSGKGVSAAILASTLQGMVYSQLLAGQPLQSIAEVANHYICAKDVGKYATMVILKLTRNGVLDYINCGHIHPLLCSPSGVHHLKTSNLPVGLIGEATFRGDSVRIEAGSRILLVTDGVTEAENTAGEFFGDERLEEAAVCSNSLEAIFERVQHFCGLAPANDDCTMLEVQFHSERPSALPLRTQ</sequence>
<dbReference type="AlphaFoldDB" id="A0A2Z5FSG6"/>